<gene>
    <name evidence="13" type="ORF">EPI10_017117</name>
</gene>
<dbReference type="Gene3D" id="3.30.160.60">
    <property type="entry name" value="Classic Zinc Finger"/>
    <property type="match status" value="1"/>
</dbReference>
<organism evidence="13 14">
    <name type="scientific">Gossypium australe</name>
    <dbReference type="NCBI Taxonomy" id="47621"/>
    <lineage>
        <taxon>Eukaryota</taxon>
        <taxon>Viridiplantae</taxon>
        <taxon>Streptophyta</taxon>
        <taxon>Embryophyta</taxon>
        <taxon>Tracheophyta</taxon>
        <taxon>Spermatophyta</taxon>
        <taxon>Magnoliopsida</taxon>
        <taxon>eudicotyledons</taxon>
        <taxon>Gunneridae</taxon>
        <taxon>Pentapetalae</taxon>
        <taxon>rosids</taxon>
        <taxon>malvids</taxon>
        <taxon>Malvales</taxon>
        <taxon>Malvaceae</taxon>
        <taxon>Malvoideae</taxon>
        <taxon>Gossypium</taxon>
    </lineage>
</organism>
<keyword evidence="14" id="KW-1185">Reference proteome</keyword>
<dbReference type="Pfam" id="PF22995">
    <property type="entry name" value="C2CH-3rd_BIRD-IDD"/>
    <property type="match status" value="1"/>
</dbReference>
<keyword evidence="5" id="KW-0862">Zinc</keyword>
<evidence type="ECO:0000256" key="1">
    <source>
        <dbReference type="ARBA" id="ARBA00004123"/>
    </source>
</evidence>
<dbReference type="InterPro" id="IPR059161">
    <property type="entry name" value="Znf-C2H2_STOP1/2_3rd"/>
</dbReference>
<comment type="caution">
    <text evidence="13">The sequence shown here is derived from an EMBL/GenBank/DDBJ whole genome shotgun (WGS) entry which is preliminary data.</text>
</comment>
<dbReference type="GO" id="GO:0008270">
    <property type="term" value="F:zinc ion binding"/>
    <property type="evidence" value="ECO:0007669"/>
    <property type="project" value="UniProtKB-KW"/>
</dbReference>
<reference evidence="14" key="1">
    <citation type="journal article" date="2019" name="Plant Biotechnol. J.">
        <title>Genome sequencing of the Australian wild diploid species Gossypium australe highlights disease resistance and delayed gland morphogenesis.</title>
        <authorList>
            <person name="Cai Y."/>
            <person name="Cai X."/>
            <person name="Wang Q."/>
            <person name="Wang P."/>
            <person name="Zhang Y."/>
            <person name="Cai C."/>
            <person name="Xu Y."/>
            <person name="Wang K."/>
            <person name="Zhou Z."/>
            <person name="Wang C."/>
            <person name="Geng S."/>
            <person name="Li B."/>
            <person name="Dong Q."/>
            <person name="Hou Y."/>
            <person name="Wang H."/>
            <person name="Ai P."/>
            <person name="Liu Z."/>
            <person name="Yi F."/>
            <person name="Sun M."/>
            <person name="An G."/>
            <person name="Cheng J."/>
            <person name="Zhang Y."/>
            <person name="Shi Q."/>
            <person name="Xie Y."/>
            <person name="Shi X."/>
            <person name="Chang Y."/>
            <person name="Huang F."/>
            <person name="Chen Y."/>
            <person name="Hong S."/>
            <person name="Mi L."/>
            <person name="Sun Q."/>
            <person name="Zhang L."/>
            <person name="Zhou B."/>
            <person name="Peng R."/>
            <person name="Zhang X."/>
            <person name="Liu F."/>
        </authorList>
    </citation>
    <scope>NUCLEOTIDE SEQUENCE [LARGE SCALE GENOMIC DNA]</scope>
    <source>
        <strain evidence="14">cv. PA1801</strain>
    </source>
</reference>
<feature type="compositionally biased region" description="Polar residues" evidence="10">
    <location>
        <begin position="24"/>
        <end position="40"/>
    </location>
</feature>
<dbReference type="PANTHER" id="PTHR45878:SF1">
    <property type="entry name" value="ZINC FINGER PROTEIN WIP2"/>
    <property type="match status" value="1"/>
</dbReference>
<dbReference type="Proteomes" id="UP000325315">
    <property type="component" value="Unassembled WGS sequence"/>
</dbReference>
<feature type="region of interest" description="Disordered" evidence="10">
    <location>
        <begin position="17"/>
        <end position="40"/>
    </location>
</feature>
<feature type="compositionally biased region" description="Polar residues" evidence="10">
    <location>
        <begin position="113"/>
        <end position="126"/>
    </location>
</feature>
<evidence type="ECO:0000256" key="9">
    <source>
        <dbReference type="ARBA" id="ARBA00023452"/>
    </source>
</evidence>
<dbReference type="InterPro" id="IPR036236">
    <property type="entry name" value="Znf_C2H2_sf"/>
</dbReference>
<keyword evidence="4" id="KW-0863">Zinc-finger</keyword>
<dbReference type="PANTHER" id="PTHR45878">
    <property type="entry name" value="ZINC FINGER PROTEIN WIP2"/>
    <property type="match status" value="1"/>
</dbReference>
<evidence type="ECO:0000256" key="8">
    <source>
        <dbReference type="ARBA" id="ARBA00023242"/>
    </source>
</evidence>
<dbReference type="OrthoDB" id="6077919at2759"/>
<protein>
    <submittedName>
        <fullName evidence="13">Zinc finger protein WIP2-like</fullName>
    </submittedName>
</protein>
<dbReference type="Pfam" id="PF23115">
    <property type="entry name" value="zf-C2H2_STOP2_3rd"/>
    <property type="match status" value="1"/>
</dbReference>
<evidence type="ECO:0000256" key="3">
    <source>
        <dbReference type="ARBA" id="ARBA00022737"/>
    </source>
</evidence>
<feature type="domain" description="STOP2/WIP2-like C2H2-type zinc finger" evidence="12">
    <location>
        <begin position="166"/>
        <end position="200"/>
    </location>
</feature>
<evidence type="ECO:0000256" key="5">
    <source>
        <dbReference type="ARBA" id="ARBA00022833"/>
    </source>
</evidence>
<comment type="similarity">
    <text evidence="9">Belongs to the WIP C2H2-type zinc-finger protein family.</text>
</comment>
<dbReference type="FunFam" id="3.30.160.60:FF:000523">
    <property type="entry name" value="Zinc finger protein WIP2"/>
    <property type="match status" value="1"/>
</dbReference>
<keyword evidence="6" id="KW-0805">Transcription regulation</keyword>
<evidence type="ECO:0000256" key="7">
    <source>
        <dbReference type="ARBA" id="ARBA00023163"/>
    </source>
</evidence>
<evidence type="ECO:0000256" key="2">
    <source>
        <dbReference type="ARBA" id="ARBA00022723"/>
    </source>
</evidence>
<evidence type="ECO:0000256" key="4">
    <source>
        <dbReference type="ARBA" id="ARBA00022771"/>
    </source>
</evidence>
<evidence type="ECO:0000256" key="6">
    <source>
        <dbReference type="ARBA" id="ARBA00023015"/>
    </source>
</evidence>
<dbReference type="AlphaFoldDB" id="A0A5B6VQU7"/>
<evidence type="ECO:0000259" key="12">
    <source>
        <dbReference type="Pfam" id="PF23115"/>
    </source>
</evidence>
<evidence type="ECO:0000259" key="11">
    <source>
        <dbReference type="Pfam" id="PF22995"/>
    </source>
</evidence>
<proteinExistence type="inferred from homology"/>
<name>A0A5B6VQU7_9ROSI</name>
<dbReference type="GO" id="GO:0005634">
    <property type="term" value="C:nucleus"/>
    <property type="evidence" value="ECO:0007669"/>
    <property type="project" value="UniProtKB-SubCell"/>
</dbReference>
<evidence type="ECO:0000313" key="13">
    <source>
        <dbReference type="EMBL" id="KAA3471511.1"/>
    </source>
</evidence>
<sequence>MTDPWFNFMPLCPNYTSSSSSSSTVPTQNHPNPSSQPRTIFTKSQIPHHHPLKEALPFINYLSLTSQQQQESIKEPSSSFMEEEDKSIISLSDLKSRASSPSKDLTADKLQRNPVSAGTASGNSMAPLSKGQYWIPTPSQILVGPTQKGPDSLKGTQPTAMLRLPCYCCSPGCKHNIDNPRAKPLKDFKTLQTHYKRKHGIKPFVCRKCVKAFAVKGDWRTHEKNCGKVWYCICGSDFKHKRSLKDHTKAFGPTGHGAVGGVDSLDEDDEPGSEVEPI</sequence>
<keyword evidence="7" id="KW-0804">Transcription</keyword>
<feature type="domain" description="BIRD-IDD transcription factor third C2HC zinc finger" evidence="11">
    <location>
        <begin position="203"/>
        <end position="227"/>
    </location>
</feature>
<accession>A0A5B6VQU7</accession>
<keyword evidence="8" id="KW-0539">Nucleus</keyword>
<keyword evidence="3" id="KW-0677">Repeat</keyword>
<dbReference type="InterPro" id="IPR055187">
    <property type="entry name" value="C2CH-3rd_BIRD-IDD"/>
</dbReference>
<evidence type="ECO:0000313" key="14">
    <source>
        <dbReference type="Proteomes" id="UP000325315"/>
    </source>
</evidence>
<dbReference type="SUPFAM" id="SSF57667">
    <property type="entry name" value="beta-beta-alpha zinc fingers"/>
    <property type="match status" value="1"/>
</dbReference>
<dbReference type="InterPro" id="IPR043584">
    <property type="entry name" value="WIP1/2/3/4/5/6"/>
</dbReference>
<feature type="region of interest" description="Disordered" evidence="10">
    <location>
        <begin position="255"/>
        <end position="278"/>
    </location>
</feature>
<dbReference type="GO" id="GO:0003700">
    <property type="term" value="F:DNA-binding transcription factor activity"/>
    <property type="evidence" value="ECO:0007669"/>
    <property type="project" value="InterPro"/>
</dbReference>
<comment type="subcellular location">
    <subcellularLocation>
        <location evidence="1">Nucleus</location>
    </subcellularLocation>
</comment>
<keyword evidence="2" id="KW-0479">Metal-binding</keyword>
<dbReference type="EMBL" id="SMMG02000006">
    <property type="protein sequence ID" value="KAA3471511.1"/>
    <property type="molecule type" value="Genomic_DNA"/>
</dbReference>
<evidence type="ECO:0000256" key="10">
    <source>
        <dbReference type="SAM" id="MobiDB-lite"/>
    </source>
</evidence>
<feature type="region of interest" description="Disordered" evidence="10">
    <location>
        <begin position="91"/>
        <end position="129"/>
    </location>
</feature>
<feature type="compositionally biased region" description="Acidic residues" evidence="10">
    <location>
        <begin position="264"/>
        <end position="278"/>
    </location>
</feature>